<evidence type="ECO:0000256" key="3">
    <source>
        <dbReference type="ARBA" id="ARBA00022679"/>
    </source>
</evidence>
<comment type="similarity">
    <text evidence="1 4">Belongs to the UDP-glycosyltransferase family.</text>
</comment>
<keyword evidence="2 4" id="KW-0328">Glycosyltransferase</keyword>
<feature type="chain" id="PRO_5035336953" description="UDP-glucuronosyltransferase" evidence="5">
    <location>
        <begin position="21"/>
        <end position="424"/>
    </location>
</feature>
<keyword evidence="5" id="KW-0732">Signal</keyword>
<evidence type="ECO:0000313" key="6">
    <source>
        <dbReference type="EMBL" id="CAG9568599.1"/>
    </source>
</evidence>
<accession>A0A8J2W422</accession>
<reference evidence="6" key="1">
    <citation type="submission" date="2021-09" db="EMBL/GenBank/DDBJ databases">
        <authorList>
            <person name="Martin H S."/>
        </authorList>
    </citation>
    <scope>NUCLEOTIDE SEQUENCE</scope>
</reference>
<dbReference type="PROSITE" id="PS00375">
    <property type="entry name" value="UDPGT"/>
    <property type="match status" value="1"/>
</dbReference>
<comment type="subcellular location">
    <subcellularLocation>
        <location evidence="5">Membrane</location>
        <topology evidence="5">Single-pass membrane protein</topology>
    </subcellularLocation>
</comment>
<keyword evidence="3 4" id="KW-0808">Transferase</keyword>
<dbReference type="PANTHER" id="PTHR48043">
    <property type="entry name" value="EG:EG0003.4 PROTEIN-RELATED"/>
    <property type="match status" value="1"/>
</dbReference>
<dbReference type="EMBL" id="CAKASE010000061">
    <property type="protein sequence ID" value="CAG9568599.1"/>
    <property type="molecule type" value="Genomic_DNA"/>
</dbReference>
<dbReference type="CDD" id="cd03784">
    <property type="entry name" value="GT1_Gtf-like"/>
    <property type="match status" value="1"/>
</dbReference>
<dbReference type="FunFam" id="3.40.50.2000:FF:000021">
    <property type="entry name" value="UDP-glucuronosyltransferase"/>
    <property type="match status" value="1"/>
</dbReference>
<dbReference type="Proteomes" id="UP000789524">
    <property type="component" value="Unassembled WGS sequence"/>
</dbReference>
<dbReference type="EC" id="2.4.1.17" evidence="5"/>
<dbReference type="InterPro" id="IPR050271">
    <property type="entry name" value="UDP-glycosyltransferase"/>
</dbReference>
<evidence type="ECO:0000256" key="1">
    <source>
        <dbReference type="ARBA" id="ARBA00009995"/>
    </source>
</evidence>
<dbReference type="OrthoDB" id="5835829at2759"/>
<dbReference type="InterPro" id="IPR035595">
    <property type="entry name" value="UDP_glycos_trans_CS"/>
</dbReference>
<dbReference type="GO" id="GO:0015020">
    <property type="term" value="F:glucuronosyltransferase activity"/>
    <property type="evidence" value="ECO:0007669"/>
    <property type="project" value="UniProtKB-EC"/>
</dbReference>
<feature type="signal peptide" evidence="5">
    <location>
        <begin position="1"/>
        <end position="20"/>
    </location>
</feature>
<comment type="caution">
    <text evidence="6">The sequence shown here is derived from an EMBL/GenBank/DDBJ whole genome shotgun (WGS) entry which is preliminary data.</text>
</comment>
<dbReference type="AlphaFoldDB" id="A0A8J2W422"/>
<dbReference type="InterPro" id="IPR002213">
    <property type="entry name" value="UDP_glucos_trans"/>
</dbReference>
<dbReference type="Pfam" id="PF00201">
    <property type="entry name" value="UDPGT"/>
    <property type="match status" value="1"/>
</dbReference>
<evidence type="ECO:0000256" key="4">
    <source>
        <dbReference type="RuleBase" id="RU003718"/>
    </source>
</evidence>
<evidence type="ECO:0000256" key="5">
    <source>
        <dbReference type="RuleBase" id="RU362059"/>
    </source>
</evidence>
<comment type="catalytic activity">
    <reaction evidence="5">
        <text>glucuronate acceptor + UDP-alpha-D-glucuronate = acceptor beta-D-glucuronoside + UDP + H(+)</text>
        <dbReference type="Rhea" id="RHEA:21032"/>
        <dbReference type="ChEBI" id="CHEBI:15378"/>
        <dbReference type="ChEBI" id="CHEBI:58052"/>
        <dbReference type="ChEBI" id="CHEBI:58223"/>
        <dbReference type="ChEBI" id="CHEBI:132367"/>
        <dbReference type="ChEBI" id="CHEBI:132368"/>
        <dbReference type="EC" id="2.4.1.17"/>
    </reaction>
</comment>
<organism evidence="6 7">
    <name type="scientific">Danaus chrysippus</name>
    <name type="common">African queen</name>
    <dbReference type="NCBI Taxonomy" id="151541"/>
    <lineage>
        <taxon>Eukaryota</taxon>
        <taxon>Metazoa</taxon>
        <taxon>Ecdysozoa</taxon>
        <taxon>Arthropoda</taxon>
        <taxon>Hexapoda</taxon>
        <taxon>Insecta</taxon>
        <taxon>Pterygota</taxon>
        <taxon>Neoptera</taxon>
        <taxon>Endopterygota</taxon>
        <taxon>Lepidoptera</taxon>
        <taxon>Glossata</taxon>
        <taxon>Ditrysia</taxon>
        <taxon>Papilionoidea</taxon>
        <taxon>Nymphalidae</taxon>
        <taxon>Danainae</taxon>
        <taxon>Danaini</taxon>
        <taxon>Danaina</taxon>
        <taxon>Danaus</taxon>
        <taxon>Anosia</taxon>
    </lineage>
</organism>
<dbReference type="Gene3D" id="3.40.50.2000">
    <property type="entry name" value="Glycogen Phosphorylase B"/>
    <property type="match status" value="2"/>
</dbReference>
<protein>
    <recommendedName>
        <fullName evidence="5">UDP-glucuronosyltransferase</fullName>
        <ecNumber evidence="5">2.4.1.17</ecNumber>
    </recommendedName>
</protein>
<dbReference type="SUPFAM" id="SSF53756">
    <property type="entry name" value="UDP-Glycosyltransferase/glycogen phosphorylase"/>
    <property type="match status" value="1"/>
</dbReference>
<gene>
    <name evidence="6" type="ORF">DCHRY22_LOCUS8464</name>
</gene>
<keyword evidence="7" id="KW-1185">Reference proteome</keyword>
<dbReference type="GO" id="GO:0016020">
    <property type="term" value="C:membrane"/>
    <property type="evidence" value="ECO:0007669"/>
    <property type="project" value="UniProtKB-SubCell"/>
</dbReference>
<name>A0A8J2W422_9NEOP</name>
<proteinExistence type="inferred from homology"/>
<dbReference type="PANTHER" id="PTHR48043:SF159">
    <property type="entry name" value="EG:EG0003.4 PROTEIN-RELATED"/>
    <property type="match status" value="1"/>
</dbReference>
<evidence type="ECO:0000313" key="7">
    <source>
        <dbReference type="Proteomes" id="UP000789524"/>
    </source>
</evidence>
<evidence type="ECO:0000256" key="2">
    <source>
        <dbReference type="ARBA" id="ARBA00022676"/>
    </source>
</evidence>
<sequence length="424" mass="48809">MKIEILTVLFTLACVHQVKLARILGVFPIPSLSHQVVFRKITQELHKRGHELTVLTPDPAYPKGKAPANYTEIDFHDVSYKLFRSNIHSNYKIEGLTFTYDLLRDMNPLFMKVIEYHFQSKEVQEIVANNKYDLILLESIVLSGLIYSHIFKAPVILVSSFGGYINEHKIMGTPTSPILYPLPLRNKIYNLNFFEKIREIYRHYSNEYAEYLNDLDNDILLKERFGPQTPTINELSENIHMLFLNVHTIWADHKPSTPNIVYMGGIHQVPPKDLPKDLETYLNSSKHGVIYVSFGTNALSYMIPSDKIENVVKVLSKLPYDVLWKWDRDELPGKTDNIRLSKWFPQSDLLRHPNIKLFITQAGLQSTDEAITGGVPLVAIPMFGDQWYNAEKYEKFGIGIQLDITSFTEEELHNAVITVINDES</sequence>